<dbReference type="GO" id="GO:0046856">
    <property type="term" value="P:phosphatidylinositol dephosphorylation"/>
    <property type="evidence" value="ECO:0007669"/>
    <property type="project" value="TreeGrafter"/>
</dbReference>
<dbReference type="PROSITE" id="PS50275">
    <property type="entry name" value="SAC"/>
    <property type="match status" value="1"/>
</dbReference>
<dbReference type="InterPro" id="IPR034753">
    <property type="entry name" value="hSac2"/>
</dbReference>
<evidence type="ECO:0000313" key="5">
    <source>
        <dbReference type="Proteomes" id="UP000091956"/>
    </source>
</evidence>
<dbReference type="GO" id="GO:0043812">
    <property type="term" value="F:phosphatidylinositol-4-phosphate phosphatase activity"/>
    <property type="evidence" value="ECO:0007669"/>
    <property type="project" value="TreeGrafter"/>
</dbReference>
<reference evidence="5" key="2">
    <citation type="journal article" date="2018" name="Nat. Commun.">
        <title>Extreme sensitivity to ultraviolet light in the fungal pathogen causing white-nose syndrome of bats.</title>
        <authorList>
            <person name="Palmer J.M."/>
            <person name="Drees K.P."/>
            <person name="Foster J.T."/>
            <person name="Lindner D.L."/>
        </authorList>
    </citation>
    <scope>NUCLEOTIDE SEQUENCE [LARGE SCALE GENOMIC DNA]</scope>
    <source>
        <strain evidence="5">UAMH 10579</strain>
    </source>
</reference>
<dbReference type="Proteomes" id="UP000091956">
    <property type="component" value="Unassembled WGS sequence"/>
</dbReference>
<dbReference type="InterPro" id="IPR022158">
    <property type="entry name" value="Inositol_phosphatase"/>
</dbReference>
<dbReference type="InterPro" id="IPR002013">
    <property type="entry name" value="SAC_dom"/>
</dbReference>
<dbReference type="PROSITE" id="PS51791">
    <property type="entry name" value="HSAC2"/>
    <property type="match status" value="1"/>
</dbReference>
<dbReference type="Pfam" id="PF12456">
    <property type="entry name" value="hSac2"/>
    <property type="match status" value="1"/>
</dbReference>
<dbReference type="STRING" id="342668.A0A1B8GXY2"/>
<feature type="compositionally biased region" description="Polar residues" evidence="1">
    <location>
        <begin position="115"/>
        <end position="128"/>
    </location>
</feature>
<dbReference type="PANTHER" id="PTHR45662:SF7">
    <property type="entry name" value="SACI DOMAIN PROTEIN (AFU_ORTHOLOGUE AFUA_1G15890)"/>
    <property type="match status" value="1"/>
</dbReference>
<evidence type="ECO:0000259" key="3">
    <source>
        <dbReference type="PROSITE" id="PS51791"/>
    </source>
</evidence>
<evidence type="ECO:0008006" key="6">
    <source>
        <dbReference type="Google" id="ProtNLM"/>
    </source>
</evidence>
<evidence type="ECO:0000256" key="1">
    <source>
        <dbReference type="SAM" id="MobiDB-lite"/>
    </source>
</evidence>
<name>A0A1B8GXY2_9PEZI</name>
<dbReference type="GO" id="GO:0005783">
    <property type="term" value="C:endoplasmic reticulum"/>
    <property type="evidence" value="ECO:0007669"/>
    <property type="project" value="TreeGrafter"/>
</dbReference>
<dbReference type="AlphaFoldDB" id="A0A1B8GXY2"/>
<dbReference type="EMBL" id="KV460208">
    <property type="protein sequence ID" value="OBU00667.1"/>
    <property type="molecule type" value="Genomic_DNA"/>
</dbReference>
<dbReference type="OrthoDB" id="405996at2759"/>
<feature type="domain" description="SAC" evidence="2">
    <location>
        <begin position="274"/>
        <end position="672"/>
    </location>
</feature>
<evidence type="ECO:0000313" key="4">
    <source>
        <dbReference type="EMBL" id="OBU00667.1"/>
    </source>
</evidence>
<feature type="region of interest" description="Disordered" evidence="1">
    <location>
        <begin position="113"/>
        <end position="170"/>
    </location>
</feature>
<feature type="region of interest" description="Disordered" evidence="1">
    <location>
        <begin position="375"/>
        <end position="412"/>
    </location>
</feature>
<feature type="region of interest" description="Disordered" evidence="1">
    <location>
        <begin position="220"/>
        <end position="251"/>
    </location>
</feature>
<organism evidence="4 5">
    <name type="scientific">Pseudogymnoascus verrucosus</name>
    <dbReference type="NCBI Taxonomy" id="342668"/>
    <lineage>
        <taxon>Eukaryota</taxon>
        <taxon>Fungi</taxon>
        <taxon>Dikarya</taxon>
        <taxon>Ascomycota</taxon>
        <taxon>Pezizomycotina</taxon>
        <taxon>Leotiomycetes</taxon>
        <taxon>Thelebolales</taxon>
        <taxon>Thelebolaceae</taxon>
        <taxon>Pseudogymnoascus</taxon>
    </lineage>
</organism>
<reference evidence="4 5" key="1">
    <citation type="submission" date="2016-03" db="EMBL/GenBank/DDBJ databases">
        <title>Comparative genomics of Pseudogymnoascus destructans, the fungus causing white-nose syndrome of bats.</title>
        <authorList>
            <person name="Palmer J.M."/>
            <person name="Drees K.P."/>
            <person name="Foster J.T."/>
            <person name="Lindner D.L."/>
        </authorList>
    </citation>
    <scope>NUCLEOTIDE SEQUENCE [LARGE SCALE GENOMIC DNA]</scope>
    <source>
        <strain evidence="4 5">UAMH 10579</strain>
    </source>
</reference>
<sequence length="980" mass="107737">MPSIARKVNITARKDGLVLQPLASKGQRQTPPVRISYKNSAVGPVLSNANNDGNGDGKSFEAFGIVGLLTVAQTSYLISITRREQVAQLHNHPIYVVTDVALTPLASQKDAEASVVSTHTSLSRNATSEQEDEGNNSDDEAVLSGLGSDDVEDEEISTITPPPEKRLHKRSTSVVNDVFAKKGGYGRFARNWFNRNGWAPDRKMAGVGLSSAGVDAESDAQISTTPATPVISAADNKSETNSTEVDGEESGLTDEHVAALLPKLLRTTSLLFGSSRSFYFAYDYDITRSVSNSRSENGSDLPLHEEVDPLFFWNRNVIQPFIDAGQYSLVLPLMQGFVGQRSFSIERYPVAKLPGAGGEILELRDMHPNEERIARAISDRPTTPKYVESDCDDTPGDKNSSDLSPISGHDPRALAFEPSSTYLLTLISRRSVKRAGLRYLRRGIDEDGHCANSVETEQILSTPTWTTSPIYSFVQIRGSIPVFFSQSPYSFKPVPQMQNSEGTNFEAFKKHFETLTERYGDITITNLVEKHDNEGIVGDAYEKYWKRLIEEGGVNGQKPLFEWFDFHSVCRGMKFENVSLLLDSLSPSLEKFGYTISREGNAKTRQSGVLRTNCMDCLDRTNIVQSAVARQVLEQQLKAEGFDMSAQLDQTTQWFNVLWADNGDAVSKQYASTAAMKGDYTRTRKRDYRGALTDMGLSISRFYSGIVNDYFSQATIDFLVGSVSALIFEDFGTNLMTADPSVSLSRTRQRGIEISHKLVVADASEELLGGWAFLTPHEANSVKGHMEESVLLLTDAALYACRFDWNMEKVESFERVDLRHVTGVKWGPYVTATLTRAQCDEKKNVGMVVKYRAGADDITRVNTRSLSTVASREVLDGVAAADAAPDKENPVGDRGRKPGEERIIALKALQARTSVVGDGGSSAAPVSEEELIRSVAEEIGRVVGIEGRVEKGDIIGVGEAKRATGLLDLIGWRVKRLVWA</sequence>
<feature type="domain" description="HSac2" evidence="3">
    <location>
        <begin position="742"/>
        <end position="904"/>
    </location>
</feature>
<feature type="compositionally biased region" description="Acidic residues" evidence="1">
    <location>
        <begin position="129"/>
        <end position="141"/>
    </location>
</feature>
<dbReference type="Pfam" id="PF02383">
    <property type="entry name" value="Syja_N"/>
    <property type="match status" value="1"/>
</dbReference>
<accession>A0A1B8GXY2</accession>
<keyword evidence="5" id="KW-1185">Reference proteome</keyword>
<proteinExistence type="predicted"/>
<protein>
    <recommendedName>
        <fullName evidence="6">SAC domain-containing protein</fullName>
    </recommendedName>
</protein>
<evidence type="ECO:0000259" key="2">
    <source>
        <dbReference type="PROSITE" id="PS50275"/>
    </source>
</evidence>
<dbReference type="PANTHER" id="PTHR45662">
    <property type="entry name" value="PHOSPHATIDYLINOSITIDE PHOSPHATASE SAC1"/>
    <property type="match status" value="1"/>
</dbReference>
<dbReference type="RefSeq" id="XP_018134399.1">
    <property type="nucleotide sequence ID" value="XM_018270865.2"/>
</dbReference>
<dbReference type="GeneID" id="28834727"/>
<gene>
    <name evidence="4" type="ORF">VE01_01341</name>
</gene>